<dbReference type="EMBL" id="CP067089">
    <property type="protein sequence ID" value="QQO08750.1"/>
    <property type="molecule type" value="Genomic_DNA"/>
</dbReference>
<dbReference type="InterPro" id="IPR050955">
    <property type="entry name" value="Plant_Biomass_Hydrol_Est"/>
</dbReference>
<name>A0A7T8BA92_9SPIR</name>
<sequence length="325" mass="36440">MKRRVFFLLIVFETILMIAGCSTAETARRSGGWDASYGGADKSFDTGLLVLRERIAPKFNQFSFSDAVTGRTLAYNLFIPESYDGTKSYPLVIFLHDASCVGKRVEAPLMQGYGAIIWAAEESQSQNPAFVLAPAYAGPDPVTNDDWQVSPELDMTLRLLDSIVTQYRIDKNRMYITGQSMGCMMSFYINANHPDLFAAAMYVGGQWDTAVLRPLADTKFFYIVSEADPKASAGMDALEAMLEKSGAAFGETQFSARLPGEEQEQYVRGLIRRGENINFIRFDKGTVLPERFASDKPEAFVEHMYSFDHAYKLKAARDWLFQQTK</sequence>
<organism evidence="3 4">
    <name type="scientific">Breznakiella homolactica</name>
    <dbReference type="NCBI Taxonomy" id="2798577"/>
    <lineage>
        <taxon>Bacteria</taxon>
        <taxon>Pseudomonadati</taxon>
        <taxon>Spirochaetota</taxon>
        <taxon>Spirochaetia</taxon>
        <taxon>Spirochaetales</taxon>
        <taxon>Breznakiellaceae</taxon>
        <taxon>Breznakiella</taxon>
    </lineage>
</organism>
<protein>
    <submittedName>
        <fullName evidence="3">Prolyl oligopeptidase family serine peptidase</fullName>
    </submittedName>
</protein>
<feature type="chain" id="PRO_5031192801" evidence="2">
    <location>
        <begin position="25"/>
        <end position="325"/>
    </location>
</feature>
<evidence type="ECO:0000313" key="4">
    <source>
        <dbReference type="Proteomes" id="UP000595917"/>
    </source>
</evidence>
<dbReference type="RefSeq" id="WP_215626056.1">
    <property type="nucleotide sequence ID" value="NZ_CP067089.2"/>
</dbReference>
<keyword evidence="1 2" id="KW-0732">Signal</keyword>
<evidence type="ECO:0000313" key="3">
    <source>
        <dbReference type="EMBL" id="QQO08750.1"/>
    </source>
</evidence>
<evidence type="ECO:0000256" key="1">
    <source>
        <dbReference type="ARBA" id="ARBA00022729"/>
    </source>
</evidence>
<feature type="signal peptide" evidence="2">
    <location>
        <begin position="1"/>
        <end position="24"/>
    </location>
</feature>
<dbReference type="Proteomes" id="UP000595917">
    <property type="component" value="Chromosome"/>
</dbReference>
<dbReference type="PANTHER" id="PTHR43037:SF1">
    <property type="entry name" value="BLL1128 PROTEIN"/>
    <property type="match status" value="1"/>
</dbReference>
<keyword evidence="4" id="KW-1185">Reference proteome</keyword>
<dbReference type="KEGG" id="bhc:JFL75_17755"/>
<proteinExistence type="predicted"/>
<dbReference type="SUPFAM" id="SSF53474">
    <property type="entry name" value="alpha/beta-Hydrolases"/>
    <property type="match status" value="1"/>
</dbReference>
<dbReference type="Gene3D" id="3.40.50.1820">
    <property type="entry name" value="alpha/beta hydrolase"/>
    <property type="match status" value="1"/>
</dbReference>
<reference evidence="3" key="1">
    <citation type="submission" date="2021-01" db="EMBL/GenBank/DDBJ databases">
        <title>Description of Breznakiella homolactica.</title>
        <authorList>
            <person name="Song Y."/>
            <person name="Brune A."/>
        </authorList>
    </citation>
    <scope>NUCLEOTIDE SEQUENCE</scope>
    <source>
        <strain evidence="3">RmG30</strain>
    </source>
</reference>
<dbReference type="AlphaFoldDB" id="A0A7T8BA92"/>
<dbReference type="Pfam" id="PF00756">
    <property type="entry name" value="Esterase"/>
    <property type="match status" value="1"/>
</dbReference>
<evidence type="ECO:0000256" key="2">
    <source>
        <dbReference type="SAM" id="SignalP"/>
    </source>
</evidence>
<dbReference type="InterPro" id="IPR000801">
    <property type="entry name" value="Esterase-like"/>
</dbReference>
<dbReference type="InterPro" id="IPR029058">
    <property type="entry name" value="AB_hydrolase_fold"/>
</dbReference>
<accession>A0A7T8BA92</accession>
<gene>
    <name evidence="3" type="ORF">JFL75_17755</name>
</gene>
<dbReference type="PANTHER" id="PTHR43037">
    <property type="entry name" value="UNNAMED PRODUCT-RELATED"/>
    <property type="match status" value="1"/>
</dbReference>